<dbReference type="Gene3D" id="4.10.520.10">
    <property type="entry name" value="IHF-like DNA-binding proteins"/>
    <property type="match status" value="1"/>
</dbReference>
<dbReference type="PROSITE" id="PS00045">
    <property type="entry name" value="HISTONE_LIKE"/>
    <property type="match status" value="1"/>
</dbReference>
<dbReference type="Proteomes" id="UP001138621">
    <property type="component" value="Unassembled WGS sequence"/>
</dbReference>
<dbReference type="PRINTS" id="PR01727">
    <property type="entry name" value="DNABINDINGHU"/>
</dbReference>
<dbReference type="GO" id="GO:0006351">
    <property type="term" value="P:DNA-templated transcription"/>
    <property type="evidence" value="ECO:0007669"/>
    <property type="project" value="UniProtKB-ARBA"/>
</dbReference>
<evidence type="ECO:0000313" key="8">
    <source>
        <dbReference type="EMBL" id="MBA1306001.1"/>
    </source>
</evidence>
<evidence type="ECO:0000256" key="7">
    <source>
        <dbReference type="RuleBase" id="RU003939"/>
    </source>
</evidence>
<dbReference type="InterPro" id="IPR000119">
    <property type="entry name" value="Hist_DNA-bd"/>
</dbReference>
<evidence type="ECO:0000256" key="6">
    <source>
        <dbReference type="ARBA" id="ARBA00040491"/>
    </source>
</evidence>
<dbReference type="GO" id="GO:0030527">
    <property type="term" value="F:structural constituent of chromatin"/>
    <property type="evidence" value="ECO:0007669"/>
    <property type="project" value="InterPro"/>
</dbReference>
<dbReference type="AlphaFoldDB" id="A0AA40RUE5"/>
<dbReference type="GO" id="GO:1990103">
    <property type="term" value="C:DnaA-HU complex"/>
    <property type="evidence" value="ECO:0007669"/>
    <property type="project" value="UniProtKB-ARBA"/>
</dbReference>
<gene>
    <name evidence="8" type="ORF">G7024_16545</name>
</gene>
<dbReference type="InterPro" id="IPR010992">
    <property type="entry name" value="IHF-like_DNA-bd_dom_sf"/>
</dbReference>
<proteinExistence type="inferred from homology"/>
<dbReference type="FunFam" id="4.10.520.10:FF:000001">
    <property type="entry name" value="DNA-binding protein HU"/>
    <property type="match status" value="1"/>
</dbReference>
<dbReference type="Pfam" id="PF00216">
    <property type="entry name" value="Bac_DNA_binding"/>
    <property type="match status" value="1"/>
</dbReference>
<organism evidence="8 9">
    <name type="scientific">Stutzerimonas stutzeri</name>
    <name type="common">Pseudomonas stutzeri</name>
    <dbReference type="NCBI Taxonomy" id="316"/>
    <lineage>
        <taxon>Bacteria</taxon>
        <taxon>Pseudomonadati</taxon>
        <taxon>Pseudomonadota</taxon>
        <taxon>Gammaproteobacteria</taxon>
        <taxon>Pseudomonadales</taxon>
        <taxon>Pseudomonadaceae</taxon>
        <taxon>Stutzerimonas</taxon>
    </lineage>
</organism>
<evidence type="ECO:0000256" key="3">
    <source>
        <dbReference type="ARBA" id="ARBA00011870"/>
    </source>
</evidence>
<evidence type="ECO:0000256" key="4">
    <source>
        <dbReference type="ARBA" id="ARBA00023067"/>
    </source>
</evidence>
<evidence type="ECO:0000256" key="1">
    <source>
        <dbReference type="ARBA" id="ARBA00003819"/>
    </source>
</evidence>
<name>A0AA40RUE5_STUST</name>
<accession>A0AA40RUE5</accession>
<dbReference type="EMBL" id="JAAMRD010000014">
    <property type="protein sequence ID" value="MBA1306001.1"/>
    <property type="molecule type" value="Genomic_DNA"/>
</dbReference>
<comment type="similarity">
    <text evidence="2 7">Belongs to the bacterial histone-like protein family.</text>
</comment>
<dbReference type="PANTHER" id="PTHR33175:SF3">
    <property type="entry name" value="DNA-BINDING PROTEIN HU-BETA"/>
    <property type="match status" value="1"/>
</dbReference>
<dbReference type="GO" id="GO:0030261">
    <property type="term" value="P:chromosome condensation"/>
    <property type="evidence" value="ECO:0007669"/>
    <property type="project" value="UniProtKB-KW"/>
</dbReference>
<dbReference type="CDD" id="cd13831">
    <property type="entry name" value="HU"/>
    <property type="match status" value="1"/>
</dbReference>
<dbReference type="InterPro" id="IPR020816">
    <property type="entry name" value="Histone-like_DNA-bd_CS"/>
</dbReference>
<comment type="subunit">
    <text evidence="3">Heterodimer of an alpha and a beta chain.</text>
</comment>
<dbReference type="GO" id="GO:0042802">
    <property type="term" value="F:identical protein binding"/>
    <property type="evidence" value="ECO:0007669"/>
    <property type="project" value="UniProtKB-ARBA"/>
</dbReference>
<sequence length="90" mass="9616">MNKSELVNAIAKNADIPETVARRVLDSTIEVISDTLSRGDSIALVGFGTFAVKERAERNGRNPITGDTMTIAASKLPSFKPGKTLKDAIN</sequence>
<keyword evidence="4" id="KW-0226">DNA condensation</keyword>
<dbReference type="GO" id="GO:1990178">
    <property type="term" value="C:HU-DNA complex"/>
    <property type="evidence" value="ECO:0007669"/>
    <property type="project" value="UniProtKB-ARBA"/>
</dbReference>
<dbReference type="GO" id="GO:0003677">
    <property type="term" value="F:DNA binding"/>
    <property type="evidence" value="ECO:0007669"/>
    <property type="project" value="UniProtKB-KW"/>
</dbReference>
<protein>
    <recommendedName>
        <fullName evidence="6">DNA-binding protein HU-beta</fullName>
    </recommendedName>
</protein>
<comment type="caution">
    <text evidence="8">The sequence shown here is derived from an EMBL/GenBank/DDBJ whole genome shotgun (WGS) entry which is preliminary data.</text>
</comment>
<dbReference type="RefSeq" id="WP_181121747.1">
    <property type="nucleotide sequence ID" value="NZ_JAAMRD010000014.1"/>
</dbReference>
<reference evidence="8" key="1">
    <citation type="submission" date="2020-02" db="EMBL/GenBank/DDBJ databases">
        <title>Synteny-based analysis reveals conserved mechanism for high triclosan tolerance in Pseudomonas, as well as instances of horizontal transfer.</title>
        <authorList>
            <person name="Mcfarland A.G."/>
            <person name="Bertucci H.K."/>
            <person name="Litmann E."/>
            <person name="Shen J."/>
            <person name="Huttenhower C."/>
            <person name="Hartmann E.M."/>
        </authorList>
    </citation>
    <scope>NUCLEOTIDE SEQUENCE</scope>
    <source>
        <strain evidence="8">109A1</strain>
    </source>
</reference>
<dbReference type="PANTHER" id="PTHR33175">
    <property type="entry name" value="DNA-BINDING PROTEIN HU"/>
    <property type="match status" value="1"/>
</dbReference>
<dbReference type="SUPFAM" id="SSF47729">
    <property type="entry name" value="IHF-like DNA-binding proteins"/>
    <property type="match status" value="1"/>
</dbReference>
<evidence type="ECO:0000313" key="9">
    <source>
        <dbReference type="Proteomes" id="UP001138621"/>
    </source>
</evidence>
<dbReference type="GO" id="GO:0005829">
    <property type="term" value="C:cytosol"/>
    <property type="evidence" value="ECO:0007669"/>
    <property type="project" value="TreeGrafter"/>
</dbReference>
<comment type="function">
    <text evidence="1">Histone-like DNA-binding protein which is capable of wrapping DNA to stabilize it, and thus to prevent its denaturation under extreme environmental conditions.</text>
</comment>
<keyword evidence="5 8" id="KW-0238">DNA-binding</keyword>
<dbReference type="SMART" id="SM00411">
    <property type="entry name" value="BHL"/>
    <property type="match status" value="1"/>
</dbReference>
<dbReference type="GO" id="GO:0006270">
    <property type="term" value="P:DNA replication initiation"/>
    <property type="evidence" value="ECO:0007669"/>
    <property type="project" value="UniProtKB-ARBA"/>
</dbReference>
<evidence type="ECO:0000256" key="5">
    <source>
        <dbReference type="ARBA" id="ARBA00023125"/>
    </source>
</evidence>
<evidence type="ECO:0000256" key="2">
    <source>
        <dbReference type="ARBA" id="ARBA00010529"/>
    </source>
</evidence>